<dbReference type="Proteomes" id="UP000549882">
    <property type="component" value="Unassembled WGS sequence"/>
</dbReference>
<evidence type="ECO:0000313" key="8">
    <source>
        <dbReference type="Proteomes" id="UP000549882"/>
    </source>
</evidence>
<feature type="chain" id="PRO_5030920112" evidence="5">
    <location>
        <begin position="26"/>
        <end position="319"/>
    </location>
</feature>
<sequence length="319" mass="35593">MSNRKTKAAVIALFVTLATTGTILAASIPRGIPVGGAAHPEPITDKRPLIGPDSVTFGAYDPHGDFKDDPNSKIEHIFLPWEDVDLGTLSLADDYAQKRGRKLLITVEPWSWASDWRSTSEALLQGILAGKYDSNMAAVCSTAASLKSEVTIRWAQEMDETDNQFTWSHWKPSSYVAAYRRMVNVCRQHDKSAEFMWSPKGEPGLAAFYPGDDVVDVIGLSVFGLQQFDRDHFGVDRTFAQLLTPKYKLVQAFNKPVAVAELGYEGDSTYVDNWAANAAKRYAEFPKLTAVVYFNDKELYPWPKPYGLPNWRVVKEASF</sequence>
<evidence type="ECO:0000313" key="7">
    <source>
        <dbReference type="EMBL" id="MBB5576072.1"/>
    </source>
</evidence>
<proteinExistence type="inferred from homology"/>
<dbReference type="PANTHER" id="PTHR40079:SF4">
    <property type="entry name" value="GH26 DOMAIN-CONTAINING PROTEIN-RELATED"/>
    <property type="match status" value="1"/>
</dbReference>
<dbReference type="EMBL" id="JACHBI010000010">
    <property type="protein sequence ID" value="MBB5576072.1"/>
    <property type="molecule type" value="Genomic_DNA"/>
</dbReference>
<name>A0A7W8XV21_9HYPH</name>
<dbReference type="SUPFAM" id="SSF51445">
    <property type="entry name" value="(Trans)glycosidases"/>
    <property type="match status" value="1"/>
</dbReference>
<feature type="signal peptide" evidence="5">
    <location>
        <begin position="1"/>
        <end position="25"/>
    </location>
</feature>
<dbReference type="RefSeq" id="WP_183939665.1">
    <property type="nucleotide sequence ID" value="NZ_JACHBI010000010.1"/>
</dbReference>
<evidence type="ECO:0000256" key="3">
    <source>
        <dbReference type="ARBA" id="ARBA00023295"/>
    </source>
</evidence>
<evidence type="ECO:0000259" key="6">
    <source>
        <dbReference type="PROSITE" id="PS51764"/>
    </source>
</evidence>
<feature type="active site" description="Nucleophile" evidence="4">
    <location>
        <position position="261"/>
    </location>
</feature>
<dbReference type="AlphaFoldDB" id="A0A7W8XV21"/>
<organism evidence="7 8">
    <name type="scientific">Rhizobium paranaense</name>
    <dbReference type="NCBI Taxonomy" id="1650438"/>
    <lineage>
        <taxon>Bacteria</taxon>
        <taxon>Pseudomonadati</taxon>
        <taxon>Pseudomonadota</taxon>
        <taxon>Alphaproteobacteria</taxon>
        <taxon>Hyphomicrobiales</taxon>
        <taxon>Rhizobiaceae</taxon>
        <taxon>Rhizobium/Agrobacterium group</taxon>
        <taxon>Rhizobium</taxon>
    </lineage>
</organism>
<dbReference type="GO" id="GO:0006080">
    <property type="term" value="P:substituted mannan metabolic process"/>
    <property type="evidence" value="ECO:0007669"/>
    <property type="project" value="InterPro"/>
</dbReference>
<dbReference type="PROSITE" id="PS51764">
    <property type="entry name" value="GH26"/>
    <property type="match status" value="1"/>
</dbReference>
<dbReference type="InterPro" id="IPR022790">
    <property type="entry name" value="GH26_dom"/>
</dbReference>
<dbReference type="Gene3D" id="3.20.20.80">
    <property type="entry name" value="Glycosidases"/>
    <property type="match status" value="1"/>
</dbReference>
<keyword evidence="2 4" id="KW-0378">Hydrolase</keyword>
<comment type="similarity">
    <text evidence="1 4">Belongs to the glycosyl hydrolase 26 family.</text>
</comment>
<dbReference type="InterPro" id="IPR000805">
    <property type="entry name" value="Glyco_hydro_26"/>
</dbReference>
<comment type="caution">
    <text evidence="7">The sequence shown here is derived from an EMBL/GenBank/DDBJ whole genome shotgun (WGS) entry which is preliminary data.</text>
</comment>
<accession>A0A7W8XV21</accession>
<evidence type="ECO:0000256" key="4">
    <source>
        <dbReference type="PROSITE-ProRule" id="PRU01100"/>
    </source>
</evidence>
<protein>
    <submittedName>
        <fullName evidence="7">Beta-mannanase</fullName>
    </submittedName>
</protein>
<evidence type="ECO:0000256" key="2">
    <source>
        <dbReference type="ARBA" id="ARBA00022801"/>
    </source>
</evidence>
<dbReference type="GO" id="GO:0016985">
    <property type="term" value="F:mannan endo-1,4-beta-mannosidase activity"/>
    <property type="evidence" value="ECO:0007669"/>
    <property type="project" value="InterPro"/>
</dbReference>
<keyword evidence="3 4" id="KW-0326">Glycosidase</keyword>
<gene>
    <name evidence="7" type="ORF">GGD50_004707</name>
</gene>
<feature type="domain" description="GH26" evidence="6">
    <location>
        <begin position="4"/>
        <end position="319"/>
    </location>
</feature>
<dbReference type="InterPro" id="IPR017853">
    <property type="entry name" value="GH"/>
</dbReference>
<keyword evidence="8" id="KW-1185">Reference proteome</keyword>
<dbReference type="Pfam" id="PF02156">
    <property type="entry name" value="Glyco_hydro_26"/>
    <property type="match status" value="1"/>
</dbReference>
<dbReference type="PANTHER" id="PTHR40079">
    <property type="entry name" value="MANNAN ENDO-1,4-BETA-MANNOSIDASE E-RELATED"/>
    <property type="match status" value="1"/>
</dbReference>
<reference evidence="7 8" key="1">
    <citation type="submission" date="2020-08" db="EMBL/GenBank/DDBJ databases">
        <title>Genomic Encyclopedia of Type Strains, Phase IV (KMG-V): Genome sequencing to study the core and pangenomes of soil and plant-associated prokaryotes.</title>
        <authorList>
            <person name="Whitman W."/>
        </authorList>
    </citation>
    <scope>NUCLEOTIDE SEQUENCE [LARGE SCALE GENOMIC DNA]</scope>
    <source>
        <strain evidence="7 8">SEMIA 4064</strain>
    </source>
</reference>
<evidence type="ECO:0000256" key="5">
    <source>
        <dbReference type="SAM" id="SignalP"/>
    </source>
</evidence>
<feature type="active site" description="Proton donor" evidence="4">
    <location>
        <position position="157"/>
    </location>
</feature>
<evidence type="ECO:0000256" key="1">
    <source>
        <dbReference type="ARBA" id="ARBA00007754"/>
    </source>
</evidence>
<keyword evidence="5" id="KW-0732">Signal</keyword>